<dbReference type="GO" id="GO:0016020">
    <property type="term" value="C:membrane"/>
    <property type="evidence" value="ECO:0007669"/>
    <property type="project" value="InterPro"/>
</dbReference>
<dbReference type="AlphaFoldDB" id="A0A918WL61"/>
<evidence type="ECO:0000256" key="1">
    <source>
        <dbReference type="ARBA" id="ARBA00010634"/>
    </source>
</evidence>
<dbReference type="PANTHER" id="PTHR30035">
    <property type="entry name" value="LIPOPROTEIN VACJ-RELATED"/>
    <property type="match status" value="1"/>
</dbReference>
<keyword evidence="2 4" id="KW-0732">Signal</keyword>
<proteinExistence type="inferred from homology"/>
<keyword evidence="6" id="KW-1185">Reference proteome</keyword>
<feature type="signal peptide" evidence="4">
    <location>
        <begin position="1"/>
        <end position="31"/>
    </location>
</feature>
<reference evidence="5" key="1">
    <citation type="journal article" date="2014" name="Int. J. Syst. Evol. Microbiol.">
        <title>Complete genome sequence of Corynebacterium casei LMG S-19264T (=DSM 44701T), isolated from a smear-ripened cheese.</title>
        <authorList>
            <consortium name="US DOE Joint Genome Institute (JGI-PGF)"/>
            <person name="Walter F."/>
            <person name="Albersmeier A."/>
            <person name="Kalinowski J."/>
            <person name="Ruckert C."/>
        </authorList>
    </citation>
    <scope>NUCLEOTIDE SEQUENCE</scope>
    <source>
        <strain evidence="5">KCTC 23310</strain>
    </source>
</reference>
<dbReference type="InterPro" id="IPR007428">
    <property type="entry name" value="MlaA"/>
</dbReference>
<evidence type="ECO:0000256" key="2">
    <source>
        <dbReference type="ARBA" id="ARBA00022729"/>
    </source>
</evidence>
<feature type="region of interest" description="Disordered" evidence="3">
    <location>
        <begin position="243"/>
        <end position="263"/>
    </location>
</feature>
<evidence type="ECO:0000256" key="3">
    <source>
        <dbReference type="SAM" id="MobiDB-lite"/>
    </source>
</evidence>
<feature type="chain" id="PRO_5037755030" description="VacJ family lipoprotein" evidence="4">
    <location>
        <begin position="32"/>
        <end position="263"/>
    </location>
</feature>
<dbReference type="GO" id="GO:0120010">
    <property type="term" value="P:intermembrane phospholipid transfer"/>
    <property type="evidence" value="ECO:0007669"/>
    <property type="project" value="TreeGrafter"/>
</dbReference>
<sequence>MSNVFFSIRAQGIRSVPVLAPALALSLSACAAPPASGVNDPYENVNRSFHGFNVAVDKALVRPTSTAYGTILPDPVERGIANFANNLDTPSDIVNGALQGRPDAVGQNMLRFGLNSTFGILGLFDFASAIGVPARKTDFGETLHVWGVGEGAYQELPLLGPSTERDTAGTIVDVFLNPVSAVLPSPESYYASAAKVGSKLGDRNRFKDTVDSVLYDSADSYAQARLLYLQNRRFELGQGAGADAAAANDETFLDPYEDDPYAE</sequence>
<evidence type="ECO:0008006" key="7">
    <source>
        <dbReference type="Google" id="ProtNLM"/>
    </source>
</evidence>
<accession>A0A918WL61</accession>
<dbReference type="PRINTS" id="PR01805">
    <property type="entry name" value="VACJLIPOPROT"/>
</dbReference>
<organism evidence="5 6">
    <name type="scientific">Neogemmobacter tilapiae</name>
    <dbReference type="NCBI Taxonomy" id="875041"/>
    <lineage>
        <taxon>Bacteria</taxon>
        <taxon>Pseudomonadati</taxon>
        <taxon>Pseudomonadota</taxon>
        <taxon>Alphaproteobacteria</taxon>
        <taxon>Rhodobacterales</taxon>
        <taxon>Paracoccaceae</taxon>
        <taxon>Neogemmobacter</taxon>
    </lineage>
</organism>
<evidence type="ECO:0000313" key="6">
    <source>
        <dbReference type="Proteomes" id="UP000638981"/>
    </source>
</evidence>
<feature type="compositionally biased region" description="Acidic residues" evidence="3">
    <location>
        <begin position="251"/>
        <end position="263"/>
    </location>
</feature>
<evidence type="ECO:0000256" key="4">
    <source>
        <dbReference type="SAM" id="SignalP"/>
    </source>
</evidence>
<dbReference type="Pfam" id="PF04333">
    <property type="entry name" value="MlaA"/>
    <property type="match status" value="1"/>
</dbReference>
<dbReference type="Proteomes" id="UP000638981">
    <property type="component" value="Unassembled WGS sequence"/>
</dbReference>
<comment type="similarity">
    <text evidence="1">Belongs to the MlaA family.</text>
</comment>
<dbReference type="PANTHER" id="PTHR30035:SF3">
    <property type="entry name" value="INTERMEMBRANE PHOSPHOLIPID TRANSPORT SYSTEM LIPOPROTEIN MLAA"/>
    <property type="match status" value="1"/>
</dbReference>
<reference evidence="5" key="2">
    <citation type="submission" date="2020-09" db="EMBL/GenBank/DDBJ databases">
        <authorList>
            <person name="Sun Q."/>
            <person name="Kim S."/>
        </authorList>
    </citation>
    <scope>NUCLEOTIDE SEQUENCE</scope>
    <source>
        <strain evidence="5">KCTC 23310</strain>
    </source>
</reference>
<protein>
    <recommendedName>
        <fullName evidence="7">VacJ family lipoprotein</fullName>
    </recommendedName>
</protein>
<evidence type="ECO:0000313" key="5">
    <source>
        <dbReference type="EMBL" id="GHC55620.1"/>
    </source>
</evidence>
<dbReference type="EMBL" id="BMYJ01000005">
    <property type="protein sequence ID" value="GHC55620.1"/>
    <property type="molecule type" value="Genomic_DNA"/>
</dbReference>
<name>A0A918WL61_9RHOB</name>
<comment type="caution">
    <text evidence="5">The sequence shown here is derived from an EMBL/GenBank/DDBJ whole genome shotgun (WGS) entry which is preliminary data.</text>
</comment>
<gene>
    <name evidence="5" type="primary">vacJ</name>
    <name evidence="5" type="ORF">GCM10007315_18300</name>
</gene>